<sequence length="435" mass="49448">MNTDNINDITLEDVTSYAMKNADAIIVADGRADTYRALARRGLFAKLLDADGSYLDLIEKLWYHFNNSSDTVIEDYRVFIPTAGKFVGKYSRRINISFEGVTHVVQMTVYPVVSQEVYILLLDELDSSQYIDETLTTKKVSTIQNTYLFSMYVDLIKDTTNSISITELSDDVQNQQLKYSEWRMMIVNMIGPDDQAIFLERTDPEYLKKNLAVGRTSSYDCLMKNLEGRYIWVKLIFRRAETSNPDDFRFVFMVQDIHESAEELMTALKTYEDLALKDPLTGIYNHRQLETEMDNTIEDIRVNGGSAAMMILDIDYFKRVNDVYGHAAGDKALIHFAEVITDFISSRKAVAGRWGGEEFIVVLDNADSEEAISTANALRQRIEEEPFGKIGHITCSIGVTVITADDNVTTAFERMDKAVYEAKSAGRNCIKTVFR</sequence>
<proteinExistence type="predicted"/>
<gene>
    <name evidence="2" type="ORF">IE37_00749</name>
</gene>
<dbReference type="Gene3D" id="3.30.70.270">
    <property type="match status" value="1"/>
</dbReference>
<dbReference type="InterPro" id="IPR000160">
    <property type="entry name" value="GGDEF_dom"/>
</dbReference>
<dbReference type="PANTHER" id="PTHR45138">
    <property type="entry name" value="REGULATORY COMPONENTS OF SENSORY TRANSDUCTION SYSTEM"/>
    <property type="match status" value="1"/>
</dbReference>
<dbReference type="SUPFAM" id="SSF55073">
    <property type="entry name" value="Nucleotide cyclase"/>
    <property type="match status" value="1"/>
</dbReference>
<accession>A0A315Y3F8</accession>
<dbReference type="Proteomes" id="UP000245720">
    <property type="component" value="Unassembled WGS sequence"/>
</dbReference>
<dbReference type="GO" id="GO:0052621">
    <property type="term" value="F:diguanylate cyclase activity"/>
    <property type="evidence" value="ECO:0007669"/>
    <property type="project" value="TreeGrafter"/>
</dbReference>
<evidence type="ECO:0000313" key="3">
    <source>
        <dbReference type="Proteomes" id="UP000245720"/>
    </source>
</evidence>
<dbReference type="SMART" id="SM00267">
    <property type="entry name" value="GGDEF"/>
    <property type="match status" value="1"/>
</dbReference>
<dbReference type="RefSeq" id="WP_242978557.1">
    <property type="nucleotide sequence ID" value="NZ_QGDI01000002.1"/>
</dbReference>
<evidence type="ECO:0000313" key="2">
    <source>
        <dbReference type="EMBL" id="PWJ14763.1"/>
    </source>
</evidence>
<dbReference type="Pfam" id="PF00990">
    <property type="entry name" value="GGDEF"/>
    <property type="match status" value="1"/>
</dbReference>
<name>A0A315Y3F8_RUMFL</name>
<dbReference type="InterPro" id="IPR043128">
    <property type="entry name" value="Rev_trsase/Diguanyl_cyclase"/>
</dbReference>
<dbReference type="InterPro" id="IPR029787">
    <property type="entry name" value="Nucleotide_cyclase"/>
</dbReference>
<dbReference type="AlphaFoldDB" id="A0A315Y3F8"/>
<reference evidence="2 3" key="1">
    <citation type="submission" date="2018-05" db="EMBL/GenBank/DDBJ databases">
        <title>The Hungate 1000. A catalogue of reference genomes from the rumen microbiome.</title>
        <authorList>
            <person name="Kelly W."/>
        </authorList>
    </citation>
    <scope>NUCLEOTIDE SEQUENCE [LARGE SCALE GENOMIC DNA]</scope>
    <source>
        <strain evidence="2 3">SAb67</strain>
    </source>
</reference>
<feature type="domain" description="GGDEF" evidence="1">
    <location>
        <begin position="305"/>
        <end position="435"/>
    </location>
</feature>
<dbReference type="PROSITE" id="PS50887">
    <property type="entry name" value="GGDEF"/>
    <property type="match status" value="1"/>
</dbReference>
<dbReference type="FunFam" id="3.30.70.270:FF:000001">
    <property type="entry name" value="Diguanylate cyclase domain protein"/>
    <property type="match status" value="1"/>
</dbReference>
<comment type="caution">
    <text evidence="2">The sequence shown here is derived from an EMBL/GenBank/DDBJ whole genome shotgun (WGS) entry which is preliminary data.</text>
</comment>
<dbReference type="PANTHER" id="PTHR45138:SF9">
    <property type="entry name" value="DIGUANYLATE CYCLASE DGCM-RELATED"/>
    <property type="match status" value="1"/>
</dbReference>
<dbReference type="EMBL" id="QGDI01000002">
    <property type="protein sequence ID" value="PWJ14763.1"/>
    <property type="molecule type" value="Genomic_DNA"/>
</dbReference>
<dbReference type="NCBIfam" id="TIGR00254">
    <property type="entry name" value="GGDEF"/>
    <property type="match status" value="1"/>
</dbReference>
<dbReference type="CDD" id="cd01949">
    <property type="entry name" value="GGDEF"/>
    <property type="match status" value="1"/>
</dbReference>
<evidence type="ECO:0000259" key="1">
    <source>
        <dbReference type="PROSITE" id="PS50887"/>
    </source>
</evidence>
<protein>
    <submittedName>
        <fullName evidence="2">Diguanylate cyclase (GGDEF)-like protein</fullName>
    </submittedName>
</protein>
<organism evidence="2 3">
    <name type="scientific">Ruminococcus flavefaciens</name>
    <dbReference type="NCBI Taxonomy" id="1265"/>
    <lineage>
        <taxon>Bacteria</taxon>
        <taxon>Bacillati</taxon>
        <taxon>Bacillota</taxon>
        <taxon>Clostridia</taxon>
        <taxon>Eubacteriales</taxon>
        <taxon>Oscillospiraceae</taxon>
        <taxon>Ruminococcus</taxon>
    </lineage>
</organism>
<dbReference type="InterPro" id="IPR050469">
    <property type="entry name" value="Diguanylate_Cyclase"/>
</dbReference>